<dbReference type="STRING" id="366602.Caul_4009"/>
<dbReference type="KEGG" id="cak:Caul_4009"/>
<dbReference type="Gene3D" id="3.40.50.1820">
    <property type="entry name" value="alpha/beta hydrolase"/>
    <property type="match status" value="1"/>
</dbReference>
<dbReference type="Pfam" id="PF11288">
    <property type="entry name" value="DUF3089"/>
    <property type="match status" value="1"/>
</dbReference>
<dbReference type="SUPFAM" id="SSF53474">
    <property type="entry name" value="alpha/beta-Hydrolases"/>
    <property type="match status" value="1"/>
</dbReference>
<reference evidence="2" key="1">
    <citation type="submission" date="2008-01" db="EMBL/GenBank/DDBJ databases">
        <title>Complete sequence of chromosome of Caulobacter sp. K31.</title>
        <authorList>
            <consortium name="US DOE Joint Genome Institute"/>
            <person name="Copeland A."/>
            <person name="Lucas S."/>
            <person name="Lapidus A."/>
            <person name="Barry K."/>
            <person name="Glavina del Rio T."/>
            <person name="Dalin E."/>
            <person name="Tice H."/>
            <person name="Pitluck S."/>
            <person name="Bruce D."/>
            <person name="Goodwin L."/>
            <person name="Thompson L.S."/>
            <person name="Brettin T."/>
            <person name="Detter J.C."/>
            <person name="Han C."/>
            <person name="Schmutz J."/>
            <person name="Larimer F."/>
            <person name="Land M."/>
            <person name="Hauser L."/>
            <person name="Kyrpides N."/>
            <person name="Kim E."/>
            <person name="Stephens C."/>
            <person name="Richardson P."/>
        </authorList>
    </citation>
    <scope>NUCLEOTIDE SEQUENCE [LARGE SCALE GENOMIC DNA]</scope>
    <source>
        <strain evidence="2">K31</strain>
    </source>
</reference>
<sequence length="406" mass="43645" precursor="true">MKAWSRLLGGLLGLAALAAAHGVALAQAPDASVQHPDYADPGLWLCRPDLADNRCKVDLDATVIAPSGKMTVERYVPAKDPKIDCFFVYPTVSNDPGWISDFSPDAAEWDDIKVQFARFGSVCRQFAPLYRQGTLRRLRAPSGGPAPVGAQPAPGLGGFSDVVDAWAWYMANENKGRGVVLIGHSQGGLMITRLIAQEIDGKPVQKQLISALILGAPVMVPPGKDVGGSFTSVPLCRTDTQVGCVITYVTFRDRLPPPSTSRFGKARDGLRAACVNPASLAGGSGQPESYFITNGFLNGSGGDLQPEWVRPMRPIGTFFVKAPGLVSTECVESGDFNYLALHVNGDPRDPRTDELGGQIIRHTGVDLSWGLHLLDVDHSIGTLIRIVRRQGETYETGERRAGSHQY</sequence>
<gene>
    <name evidence="2" type="ordered locus">Caul_4009</name>
</gene>
<evidence type="ECO:0000313" key="2">
    <source>
        <dbReference type="EMBL" id="ABZ73134.1"/>
    </source>
</evidence>
<evidence type="ECO:0000256" key="1">
    <source>
        <dbReference type="SAM" id="SignalP"/>
    </source>
</evidence>
<dbReference type="InterPro" id="IPR021440">
    <property type="entry name" value="DUF3089"/>
</dbReference>
<feature type="signal peptide" evidence="1">
    <location>
        <begin position="1"/>
        <end position="26"/>
    </location>
</feature>
<accession>B0SWS6</accession>
<dbReference type="InterPro" id="IPR029058">
    <property type="entry name" value="AB_hydrolase_fold"/>
</dbReference>
<keyword evidence="1" id="KW-0732">Signal</keyword>
<dbReference type="AlphaFoldDB" id="B0SWS6"/>
<organism evidence="2">
    <name type="scientific">Caulobacter sp. (strain K31)</name>
    <dbReference type="NCBI Taxonomy" id="366602"/>
    <lineage>
        <taxon>Bacteria</taxon>
        <taxon>Pseudomonadati</taxon>
        <taxon>Pseudomonadota</taxon>
        <taxon>Alphaproteobacteria</taxon>
        <taxon>Caulobacterales</taxon>
        <taxon>Caulobacteraceae</taxon>
        <taxon>Caulobacter</taxon>
    </lineage>
</organism>
<proteinExistence type="predicted"/>
<feature type="chain" id="PRO_5002752859" description="Lysophospholipase" evidence="1">
    <location>
        <begin position="27"/>
        <end position="406"/>
    </location>
</feature>
<name>B0SWS6_CAUSK</name>
<dbReference type="EMBL" id="CP000927">
    <property type="protein sequence ID" value="ABZ73134.1"/>
    <property type="molecule type" value="Genomic_DNA"/>
</dbReference>
<dbReference type="eggNOG" id="COG2267">
    <property type="taxonomic scope" value="Bacteria"/>
</dbReference>
<dbReference type="HOGENOM" id="CLU_747698_0_0_5"/>
<dbReference type="ESTHER" id="causk-b0sws6">
    <property type="family name" value="Duf_3089"/>
</dbReference>
<protein>
    <recommendedName>
        <fullName evidence="3">Lysophospholipase</fullName>
    </recommendedName>
</protein>
<evidence type="ECO:0008006" key="3">
    <source>
        <dbReference type="Google" id="ProtNLM"/>
    </source>
</evidence>